<evidence type="ECO:0000256" key="1">
    <source>
        <dbReference type="SAM" id="MobiDB-lite"/>
    </source>
</evidence>
<feature type="region of interest" description="Disordered" evidence="1">
    <location>
        <begin position="48"/>
        <end position="69"/>
    </location>
</feature>
<accession>A0A426YRV7</accession>
<dbReference type="Proteomes" id="UP000287651">
    <property type="component" value="Unassembled WGS sequence"/>
</dbReference>
<reference evidence="2 3" key="1">
    <citation type="journal article" date="2014" name="Agronomy (Basel)">
        <title>A Draft Genome Sequence for Ensete ventricosum, the Drought-Tolerant Tree Against Hunger.</title>
        <authorList>
            <person name="Harrison J."/>
            <person name="Moore K.A."/>
            <person name="Paszkiewicz K."/>
            <person name="Jones T."/>
            <person name="Grant M."/>
            <person name="Ambacheew D."/>
            <person name="Muzemil S."/>
            <person name="Studholme D.J."/>
        </authorList>
    </citation>
    <scope>NUCLEOTIDE SEQUENCE [LARGE SCALE GENOMIC DNA]</scope>
</reference>
<evidence type="ECO:0000313" key="3">
    <source>
        <dbReference type="Proteomes" id="UP000287651"/>
    </source>
</evidence>
<sequence length="133" mass="15083">MGVWEEGRGCDDEKGGGVRERGELRAVKMVGGIGEEMRHKKRVCDCKGGRGERERYQEGNKLPLPPFAEENATTTIACRWKRSQPPLMLGEEKEKKRRDERVGERREEIGENGTYGRGRWRPAAAVESGRPTK</sequence>
<gene>
    <name evidence="2" type="ORF">B296_00031577</name>
</gene>
<comment type="caution">
    <text evidence="2">The sequence shown here is derived from an EMBL/GenBank/DDBJ whole genome shotgun (WGS) entry which is preliminary data.</text>
</comment>
<organism evidence="2 3">
    <name type="scientific">Ensete ventricosum</name>
    <name type="common">Abyssinian banana</name>
    <name type="synonym">Musa ensete</name>
    <dbReference type="NCBI Taxonomy" id="4639"/>
    <lineage>
        <taxon>Eukaryota</taxon>
        <taxon>Viridiplantae</taxon>
        <taxon>Streptophyta</taxon>
        <taxon>Embryophyta</taxon>
        <taxon>Tracheophyta</taxon>
        <taxon>Spermatophyta</taxon>
        <taxon>Magnoliopsida</taxon>
        <taxon>Liliopsida</taxon>
        <taxon>Zingiberales</taxon>
        <taxon>Musaceae</taxon>
        <taxon>Ensete</taxon>
    </lineage>
</organism>
<name>A0A426YRV7_ENSVE</name>
<feature type="compositionally biased region" description="Basic and acidic residues" evidence="1">
    <location>
        <begin position="48"/>
        <end position="58"/>
    </location>
</feature>
<proteinExistence type="predicted"/>
<dbReference type="EMBL" id="AMZH03010602">
    <property type="protein sequence ID" value="RRT54442.1"/>
    <property type="molecule type" value="Genomic_DNA"/>
</dbReference>
<feature type="region of interest" description="Disordered" evidence="1">
    <location>
        <begin position="82"/>
        <end position="133"/>
    </location>
</feature>
<protein>
    <submittedName>
        <fullName evidence="2">Uncharacterized protein</fullName>
    </submittedName>
</protein>
<feature type="compositionally biased region" description="Basic and acidic residues" evidence="1">
    <location>
        <begin position="90"/>
        <end position="109"/>
    </location>
</feature>
<evidence type="ECO:0000313" key="2">
    <source>
        <dbReference type="EMBL" id="RRT54442.1"/>
    </source>
</evidence>
<dbReference type="AlphaFoldDB" id="A0A426YRV7"/>